<dbReference type="RefSeq" id="WP_075728807.1">
    <property type="nucleotide sequence ID" value="NZ_BJNB01000051.1"/>
</dbReference>
<evidence type="ECO:0000313" key="2">
    <source>
        <dbReference type="EMBL" id="GEB98762.1"/>
    </source>
</evidence>
<dbReference type="Proteomes" id="UP000315353">
    <property type="component" value="Unassembled WGS sequence"/>
</dbReference>
<reference evidence="2 4" key="2">
    <citation type="submission" date="2019-06" db="EMBL/GenBank/DDBJ databases">
        <title>Whole genome shotgun sequence of Corynebacterium flavescens NBRC 14136.</title>
        <authorList>
            <person name="Hosoyama A."/>
            <person name="Uohara A."/>
            <person name="Ohji S."/>
            <person name="Ichikawa N."/>
        </authorList>
    </citation>
    <scope>NUCLEOTIDE SEQUENCE [LARGE SCALE GENOMIC DNA]</scope>
    <source>
        <strain evidence="2 4">NBRC 14136</strain>
    </source>
</reference>
<dbReference type="AlphaFoldDB" id="A0A1L7CJ11"/>
<dbReference type="Gene3D" id="3.10.20.30">
    <property type="match status" value="1"/>
</dbReference>
<dbReference type="Pfam" id="PF02597">
    <property type="entry name" value="ThiS"/>
    <property type="match status" value="1"/>
</dbReference>
<dbReference type="EMBL" id="BJNB01000051">
    <property type="protein sequence ID" value="GEB98762.1"/>
    <property type="molecule type" value="Genomic_DNA"/>
</dbReference>
<dbReference type="CDD" id="cd00565">
    <property type="entry name" value="Ubl_ThiS"/>
    <property type="match status" value="1"/>
</dbReference>
<dbReference type="SUPFAM" id="SSF54285">
    <property type="entry name" value="MoaD/ThiS"/>
    <property type="match status" value="1"/>
</dbReference>
<gene>
    <name evidence="2" type="ORF">CFL01nite_22570</name>
    <name evidence="1" type="ORF">CFLV_00260</name>
</gene>
<keyword evidence="3" id="KW-1185">Reference proteome</keyword>
<dbReference type="OrthoDB" id="163636at2"/>
<dbReference type="GeneID" id="82879169"/>
<reference evidence="1 3" key="1">
    <citation type="submission" date="2014-08" db="EMBL/GenBank/DDBJ databases">
        <title>Complete genome sequence of Corynebacterium flavescens OJ8(T)(=DSM 20296(T)), isolated from cheese.</title>
        <authorList>
            <person name="Ruckert C."/>
            <person name="Albersmeier A."/>
            <person name="Winkler A."/>
            <person name="Kalinowski J."/>
        </authorList>
    </citation>
    <scope>NUCLEOTIDE SEQUENCE [LARGE SCALE GENOMIC DNA]</scope>
    <source>
        <strain evidence="1 3">OJ8</strain>
    </source>
</reference>
<dbReference type="InterPro" id="IPR012675">
    <property type="entry name" value="Beta-grasp_dom_sf"/>
</dbReference>
<accession>A0A1L7CJ11</accession>
<organism evidence="1 3">
    <name type="scientific">Corynebacterium flavescens</name>
    <dbReference type="NCBI Taxonomy" id="28028"/>
    <lineage>
        <taxon>Bacteria</taxon>
        <taxon>Bacillati</taxon>
        <taxon>Actinomycetota</taxon>
        <taxon>Actinomycetes</taxon>
        <taxon>Mycobacteriales</taxon>
        <taxon>Corynebacteriaceae</taxon>
        <taxon>Corynebacterium</taxon>
    </lineage>
</organism>
<dbReference type="STRING" id="28028.CFLV_00260"/>
<proteinExistence type="predicted"/>
<dbReference type="Proteomes" id="UP000185479">
    <property type="component" value="Chromosome"/>
</dbReference>
<sequence length="65" mass="6803">MIHFTLNGEPTQSTPQTVDQLVASHIGDPVGVAVAIDGRVLPRSQWGTQLSEGHVVDILTAVQGG</sequence>
<dbReference type="InterPro" id="IPR003749">
    <property type="entry name" value="ThiS/MoaD-like"/>
</dbReference>
<evidence type="ECO:0000313" key="3">
    <source>
        <dbReference type="Proteomes" id="UP000185479"/>
    </source>
</evidence>
<dbReference type="EMBL" id="CP009246">
    <property type="protein sequence ID" value="APT85798.1"/>
    <property type="molecule type" value="Genomic_DNA"/>
</dbReference>
<dbReference type="NCBIfam" id="TIGR01683">
    <property type="entry name" value="thiS"/>
    <property type="match status" value="1"/>
</dbReference>
<dbReference type="InterPro" id="IPR016155">
    <property type="entry name" value="Mopterin_synth/thiamin_S_b"/>
</dbReference>
<evidence type="ECO:0000313" key="4">
    <source>
        <dbReference type="Proteomes" id="UP000315353"/>
    </source>
</evidence>
<dbReference type="PANTHER" id="PTHR34472">
    <property type="entry name" value="SULFUR CARRIER PROTEIN THIS"/>
    <property type="match status" value="1"/>
</dbReference>
<name>A0A1L7CJ11_CORFL</name>
<dbReference type="PANTHER" id="PTHR34472:SF1">
    <property type="entry name" value="SULFUR CARRIER PROTEIN THIS"/>
    <property type="match status" value="1"/>
</dbReference>
<dbReference type="InterPro" id="IPR010035">
    <property type="entry name" value="Thi_S"/>
</dbReference>
<protein>
    <submittedName>
        <fullName evidence="1">Thiamine biosynthesis protein ThiS</fullName>
    </submittedName>
</protein>
<evidence type="ECO:0000313" key="1">
    <source>
        <dbReference type="EMBL" id="APT85798.1"/>
    </source>
</evidence>
<dbReference type="KEGG" id="cfc:CFLV_00260"/>